<keyword evidence="9" id="KW-1003">Cell membrane</keyword>
<dbReference type="RefSeq" id="WP_117302448.1">
    <property type="nucleotide sequence ID" value="NZ_QVQT02000006.1"/>
</dbReference>
<dbReference type="HAMAP" id="MF_00530">
    <property type="entry name" value="ATP_synth_epsil_bac"/>
    <property type="match status" value="1"/>
</dbReference>
<keyword evidence="4 9" id="KW-0813">Transport</keyword>
<dbReference type="SUPFAM" id="SSF51344">
    <property type="entry name" value="Epsilon subunit of F1F0-ATP synthase N-terminal domain"/>
    <property type="match status" value="1"/>
</dbReference>
<reference evidence="13 14" key="1">
    <citation type="submission" date="2018-08" db="EMBL/GenBank/DDBJ databases">
        <title>Acidipila sp. 4G-K13, an acidobacterium isolated from forest soil.</title>
        <authorList>
            <person name="Gao Z.-H."/>
            <person name="Qiu L.-H."/>
        </authorList>
    </citation>
    <scope>NUCLEOTIDE SEQUENCE [LARGE SCALE GENOMIC DNA]</scope>
    <source>
        <strain evidence="13 14">4G-K13</strain>
    </source>
</reference>
<evidence type="ECO:0000313" key="13">
    <source>
        <dbReference type="EMBL" id="RFU15448.1"/>
    </source>
</evidence>
<evidence type="ECO:0000256" key="8">
    <source>
        <dbReference type="ARBA" id="ARBA00023310"/>
    </source>
</evidence>
<name>A0A372IKN6_9BACT</name>
<dbReference type="GO" id="GO:0005886">
    <property type="term" value="C:plasma membrane"/>
    <property type="evidence" value="ECO:0007669"/>
    <property type="project" value="UniProtKB-SubCell"/>
</dbReference>
<dbReference type="InterPro" id="IPR020546">
    <property type="entry name" value="ATP_synth_F1_dsu/esu_N"/>
</dbReference>
<dbReference type="Proteomes" id="UP000264702">
    <property type="component" value="Unassembled WGS sequence"/>
</dbReference>
<comment type="caution">
    <text evidence="13">The sequence shown here is derived from an EMBL/GenBank/DDBJ whole genome shotgun (WGS) entry which is preliminary data.</text>
</comment>
<dbReference type="Pfam" id="PF02823">
    <property type="entry name" value="ATP-synt_DE_N"/>
    <property type="match status" value="1"/>
</dbReference>
<accession>A0A372IKN6</accession>
<protein>
    <recommendedName>
        <fullName evidence="9">ATP synthase epsilon chain</fullName>
    </recommendedName>
    <alternativeName>
        <fullName evidence="9">ATP synthase F1 sector epsilon subunit</fullName>
    </alternativeName>
    <alternativeName>
        <fullName evidence="9">F-ATPase epsilon subunit</fullName>
    </alternativeName>
</protein>
<keyword evidence="7 9" id="KW-0139">CF(1)</keyword>
<comment type="function">
    <text evidence="1 9">Produces ATP from ADP in the presence of a proton gradient across the membrane.</text>
</comment>
<keyword evidence="9" id="KW-0375">Hydrogen ion transport</keyword>
<comment type="similarity">
    <text evidence="3 9 10">Belongs to the ATPase epsilon chain family.</text>
</comment>
<evidence type="ECO:0000256" key="11">
    <source>
        <dbReference type="SAM" id="MobiDB-lite"/>
    </source>
</evidence>
<evidence type="ECO:0000256" key="6">
    <source>
        <dbReference type="ARBA" id="ARBA00023136"/>
    </source>
</evidence>
<dbReference type="GO" id="GO:0005524">
    <property type="term" value="F:ATP binding"/>
    <property type="evidence" value="ECO:0007669"/>
    <property type="project" value="UniProtKB-UniRule"/>
</dbReference>
<keyword evidence="6 9" id="KW-0472">Membrane</keyword>
<evidence type="ECO:0000256" key="7">
    <source>
        <dbReference type="ARBA" id="ARBA00023196"/>
    </source>
</evidence>
<evidence type="ECO:0000256" key="3">
    <source>
        <dbReference type="ARBA" id="ARBA00005712"/>
    </source>
</evidence>
<feature type="region of interest" description="Disordered" evidence="11">
    <location>
        <begin position="89"/>
        <end position="118"/>
    </location>
</feature>
<dbReference type="NCBIfam" id="TIGR01216">
    <property type="entry name" value="ATP_synt_epsi"/>
    <property type="match status" value="1"/>
</dbReference>
<dbReference type="GO" id="GO:0012505">
    <property type="term" value="C:endomembrane system"/>
    <property type="evidence" value="ECO:0007669"/>
    <property type="project" value="UniProtKB-SubCell"/>
</dbReference>
<keyword evidence="5 9" id="KW-0406">Ion transport</keyword>
<keyword evidence="8 9" id="KW-0066">ATP synthesis</keyword>
<dbReference type="AlphaFoldDB" id="A0A372IKN6"/>
<evidence type="ECO:0000256" key="2">
    <source>
        <dbReference type="ARBA" id="ARBA00004184"/>
    </source>
</evidence>
<proteinExistence type="inferred from homology"/>
<dbReference type="PANTHER" id="PTHR13822">
    <property type="entry name" value="ATP SYNTHASE DELTA/EPSILON CHAIN"/>
    <property type="match status" value="1"/>
</dbReference>
<evidence type="ECO:0000256" key="4">
    <source>
        <dbReference type="ARBA" id="ARBA00022448"/>
    </source>
</evidence>
<evidence type="ECO:0000256" key="10">
    <source>
        <dbReference type="RuleBase" id="RU003656"/>
    </source>
</evidence>
<dbReference type="Gene3D" id="2.60.15.10">
    <property type="entry name" value="F0F1 ATP synthase delta/epsilon subunit, N-terminal"/>
    <property type="match status" value="1"/>
</dbReference>
<dbReference type="GO" id="GO:0016787">
    <property type="term" value="F:hydrolase activity"/>
    <property type="evidence" value="ECO:0007669"/>
    <property type="project" value="UniProtKB-KW"/>
</dbReference>
<comment type="subunit">
    <text evidence="9 10">F-type ATPases have 2 components, CF(1) - the catalytic core - and CF(0) - the membrane proton channel. CF(1) has five subunits: alpha(3), beta(3), gamma(1), delta(1), epsilon(1). CF(0) has three main subunits: a, b and c.</text>
</comment>
<organism evidence="13 14">
    <name type="scientific">Paracidobacterium acidisoli</name>
    <dbReference type="NCBI Taxonomy" id="2303751"/>
    <lineage>
        <taxon>Bacteria</taxon>
        <taxon>Pseudomonadati</taxon>
        <taxon>Acidobacteriota</taxon>
        <taxon>Terriglobia</taxon>
        <taxon>Terriglobales</taxon>
        <taxon>Acidobacteriaceae</taxon>
        <taxon>Paracidobacterium</taxon>
    </lineage>
</organism>
<evidence type="ECO:0000256" key="5">
    <source>
        <dbReference type="ARBA" id="ARBA00023065"/>
    </source>
</evidence>
<evidence type="ECO:0000313" key="14">
    <source>
        <dbReference type="Proteomes" id="UP000264702"/>
    </source>
</evidence>
<dbReference type="EMBL" id="QVQT01000006">
    <property type="protein sequence ID" value="RFU15448.1"/>
    <property type="molecule type" value="Genomic_DNA"/>
</dbReference>
<sequence length="144" mass="15428">MADTDQLRVRLVSPDRILVDQTATAVEVPSSSGYIEVLFGHAPLLAAIGAGEVRLHGGESDGQRYFVARGFVEVLPERVTILAEVAEKPEEIDSGEAQKELQHGQELWNDAGEEAEKYDQANQVIAEAESKLASSGRSAAGSHS</sequence>
<dbReference type="OrthoDB" id="9804110at2"/>
<evidence type="ECO:0000256" key="1">
    <source>
        <dbReference type="ARBA" id="ARBA00003543"/>
    </source>
</evidence>
<keyword evidence="13" id="KW-0378">Hydrolase</keyword>
<dbReference type="InterPro" id="IPR036771">
    <property type="entry name" value="ATPsynth_dsu/esu_N"/>
</dbReference>
<evidence type="ECO:0000256" key="9">
    <source>
        <dbReference type="HAMAP-Rule" id="MF_00530"/>
    </source>
</evidence>
<dbReference type="InterPro" id="IPR001469">
    <property type="entry name" value="ATP_synth_F1_dsu/esu"/>
</dbReference>
<evidence type="ECO:0000259" key="12">
    <source>
        <dbReference type="Pfam" id="PF02823"/>
    </source>
</evidence>
<feature type="domain" description="ATP synthase F1 complex delta/epsilon subunit N-terminal" evidence="12">
    <location>
        <begin position="7"/>
        <end position="86"/>
    </location>
</feature>
<comment type="subcellular location">
    <subcellularLocation>
        <location evidence="9">Cell membrane</location>
        <topology evidence="9">Peripheral membrane protein</topology>
    </subcellularLocation>
    <subcellularLocation>
        <location evidence="2">Endomembrane system</location>
        <topology evidence="2">Peripheral membrane protein</topology>
    </subcellularLocation>
</comment>
<dbReference type="GO" id="GO:0045259">
    <property type="term" value="C:proton-transporting ATP synthase complex"/>
    <property type="evidence" value="ECO:0007669"/>
    <property type="project" value="UniProtKB-KW"/>
</dbReference>
<dbReference type="GO" id="GO:0046933">
    <property type="term" value="F:proton-transporting ATP synthase activity, rotational mechanism"/>
    <property type="evidence" value="ECO:0007669"/>
    <property type="project" value="UniProtKB-UniRule"/>
</dbReference>
<feature type="compositionally biased region" description="Basic and acidic residues" evidence="11">
    <location>
        <begin position="89"/>
        <end position="103"/>
    </location>
</feature>
<dbReference type="CDD" id="cd12152">
    <property type="entry name" value="F1-ATPase_delta"/>
    <property type="match status" value="1"/>
</dbReference>
<dbReference type="PANTHER" id="PTHR13822:SF10">
    <property type="entry name" value="ATP SYNTHASE EPSILON CHAIN, CHLOROPLASTIC"/>
    <property type="match status" value="1"/>
</dbReference>
<gene>
    <name evidence="9 13" type="primary">atpC</name>
    <name evidence="13" type="ORF">D0Y96_17465</name>
</gene>
<keyword evidence="14" id="KW-1185">Reference proteome</keyword>